<name>A0A5J4TGU9_9EUKA</name>
<dbReference type="Proteomes" id="UP000324800">
    <property type="component" value="Unassembled WGS sequence"/>
</dbReference>
<feature type="region of interest" description="Disordered" evidence="1">
    <location>
        <begin position="1"/>
        <end position="39"/>
    </location>
</feature>
<protein>
    <submittedName>
        <fullName evidence="2">Uncharacterized protein</fullName>
    </submittedName>
</protein>
<evidence type="ECO:0000313" key="3">
    <source>
        <dbReference type="Proteomes" id="UP000324800"/>
    </source>
</evidence>
<feature type="compositionally biased region" description="Basic and acidic residues" evidence="1">
    <location>
        <begin position="1"/>
        <end position="10"/>
    </location>
</feature>
<proteinExistence type="predicted"/>
<comment type="caution">
    <text evidence="2">The sequence shown here is derived from an EMBL/GenBank/DDBJ whole genome shotgun (WGS) entry which is preliminary data.</text>
</comment>
<dbReference type="AlphaFoldDB" id="A0A5J4TGU9"/>
<sequence length="57" mass="6378">MVDNTLRDNGESTGNAEQRGNLDQSSENGKKHLKVPRRRILVLEVNGAKKEQDSSEQ</sequence>
<feature type="non-terminal residue" evidence="2">
    <location>
        <position position="57"/>
    </location>
</feature>
<accession>A0A5J4TGU9</accession>
<gene>
    <name evidence="2" type="ORF">EZS28_047523</name>
</gene>
<evidence type="ECO:0000256" key="1">
    <source>
        <dbReference type="SAM" id="MobiDB-lite"/>
    </source>
</evidence>
<evidence type="ECO:0000313" key="2">
    <source>
        <dbReference type="EMBL" id="KAA6356950.1"/>
    </source>
</evidence>
<reference evidence="2 3" key="1">
    <citation type="submission" date="2019-03" db="EMBL/GenBank/DDBJ databases">
        <title>Single cell metagenomics reveals metabolic interactions within the superorganism composed of flagellate Streblomastix strix and complex community of Bacteroidetes bacteria on its surface.</title>
        <authorList>
            <person name="Treitli S.C."/>
            <person name="Kolisko M."/>
            <person name="Husnik F."/>
            <person name="Keeling P."/>
            <person name="Hampl V."/>
        </authorList>
    </citation>
    <scope>NUCLEOTIDE SEQUENCE [LARGE SCALE GENOMIC DNA]</scope>
    <source>
        <strain evidence="2">ST1C</strain>
    </source>
</reference>
<feature type="compositionally biased region" description="Polar residues" evidence="1">
    <location>
        <begin position="11"/>
        <end position="27"/>
    </location>
</feature>
<dbReference type="EMBL" id="SNRW01032162">
    <property type="protein sequence ID" value="KAA6356950.1"/>
    <property type="molecule type" value="Genomic_DNA"/>
</dbReference>
<organism evidence="2 3">
    <name type="scientific">Streblomastix strix</name>
    <dbReference type="NCBI Taxonomy" id="222440"/>
    <lineage>
        <taxon>Eukaryota</taxon>
        <taxon>Metamonada</taxon>
        <taxon>Preaxostyla</taxon>
        <taxon>Oxymonadida</taxon>
        <taxon>Streblomastigidae</taxon>
        <taxon>Streblomastix</taxon>
    </lineage>
</organism>